<dbReference type="GO" id="GO:0004639">
    <property type="term" value="F:phosphoribosylaminoimidazolesuccinocarboxamide synthase activity"/>
    <property type="evidence" value="ECO:0007669"/>
    <property type="project" value="UniProtKB-EC"/>
</dbReference>
<comment type="pathway">
    <text evidence="1">Purine metabolism; IMP biosynthesis via de novo pathway; 5-amino-1-(5-phospho-D-ribosyl)imidazole-4-carboxamide from 5-amino-1-(5-phospho-D-ribosyl)imidazole-4-carboxylate: step 1/2.</text>
</comment>
<keyword evidence="6" id="KW-0658">Purine biosynthesis</keyword>
<dbReference type="CDD" id="cd01414">
    <property type="entry name" value="SAICAR_synt_Sc"/>
    <property type="match status" value="1"/>
</dbReference>
<comment type="caution">
    <text evidence="10">The sequence shown here is derived from an EMBL/GenBank/DDBJ whole genome shotgun (WGS) entry which is preliminary data.</text>
</comment>
<keyword evidence="4" id="KW-0436">Ligase</keyword>
<evidence type="ECO:0000256" key="7">
    <source>
        <dbReference type="ARBA" id="ARBA00022840"/>
    </source>
</evidence>
<protein>
    <recommendedName>
        <fullName evidence="3">phosphoribosylaminoimidazolesuccinocarboxamide synthase</fullName>
        <ecNumber evidence="3">6.3.2.6</ecNumber>
    </recommendedName>
    <alternativeName>
        <fullName evidence="8">SAICAR synthetase</fullName>
    </alternativeName>
</protein>
<dbReference type="PANTHER" id="PTHR43700">
    <property type="entry name" value="PHOSPHORIBOSYLAMINOIMIDAZOLE-SUCCINOCARBOXAMIDE SYNTHASE"/>
    <property type="match status" value="1"/>
</dbReference>
<sequence>MLRDGSGALCATGELAGLRLLASGKVRDLYEVSDTELLVVSTDRISAFDVIMTNGIAGKGKILSQLTVFWLKLLEGEGIAHHLITANIDEMPESCRQHAHILDGRSMLVRKLQMLPVEAIVRGYITGSGWVDYQATGSVCGHVLPEGLELCAKLPNPLFTPSTKADLGDHDENITVEQCTSMLGDGPSRAVSSLAIKVYQFASAYAAERGILVADTKMEFGIIPGTDSVELILGDEVLTPDCSRYWPQADYAVGRDQDSFDKQYVRNFLKSINFDKKTPLELPPEVVTKTLGKYNAIFKMLTGEEPRL</sequence>
<evidence type="ECO:0000256" key="1">
    <source>
        <dbReference type="ARBA" id="ARBA00004672"/>
    </source>
</evidence>
<accession>A0AB34ITM0</accession>
<evidence type="ECO:0000256" key="6">
    <source>
        <dbReference type="ARBA" id="ARBA00022755"/>
    </source>
</evidence>
<evidence type="ECO:0000256" key="4">
    <source>
        <dbReference type="ARBA" id="ARBA00022598"/>
    </source>
</evidence>
<feature type="domain" description="SAICAR synthetase/ADE2 N-terminal" evidence="9">
    <location>
        <begin position="21"/>
        <end position="272"/>
    </location>
</feature>
<evidence type="ECO:0000259" key="9">
    <source>
        <dbReference type="Pfam" id="PF01259"/>
    </source>
</evidence>
<name>A0AB34ITM0_PRYPA</name>
<proteinExistence type="inferred from homology"/>
<dbReference type="Pfam" id="PF01259">
    <property type="entry name" value="SAICAR_synt"/>
    <property type="match status" value="1"/>
</dbReference>
<dbReference type="NCBIfam" id="NF010568">
    <property type="entry name" value="PRK13961.1"/>
    <property type="match status" value="1"/>
</dbReference>
<dbReference type="PANTHER" id="PTHR43700:SF1">
    <property type="entry name" value="PHOSPHORIBOSYLAMINOIMIDAZOLE-SUCCINOCARBOXAMIDE SYNTHASE"/>
    <property type="match status" value="1"/>
</dbReference>
<dbReference type="FunFam" id="3.30.470.20:FF:000015">
    <property type="entry name" value="Phosphoribosylaminoimidazole-succinocarboxamide synthase"/>
    <property type="match status" value="1"/>
</dbReference>
<comment type="similarity">
    <text evidence="2">Belongs to the SAICAR synthetase family.</text>
</comment>
<evidence type="ECO:0000313" key="10">
    <source>
        <dbReference type="EMBL" id="KAL1507182.1"/>
    </source>
</evidence>
<dbReference type="EC" id="6.3.2.6" evidence="3"/>
<dbReference type="Gene3D" id="3.30.470.20">
    <property type="entry name" value="ATP-grasp fold, B domain"/>
    <property type="match status" value="1"/>
</dbReference>
<dbReference type="NCBIfam" id="TIGR00081">
    <property type="entry name" value="purC"/>
    <property type="match status" value="1"/>
</dbReference>
<evidence type="ECO:0000256" key="3">
    <source>
        <dbReference type="ARBA" id="ARBA00012217"/>
    </source>
</evidence>
<evidence type="ECO:0000256" key="2">
    <source>
        <dbReference type="ARBA" id="ARBA00010190"/>
    </source>
</evidence>
<dbReference type="EMBL" id="JBGBPQ010000018">
    <property type="protein sequence ID" value="KAL1507182.1"/>
    <property type="molecule type" value="Genomic_DNA"/>
</dbReference>
<evidence type="ECO:0000313" key="11">
    <source>
        <dbReference type="Proteomes" id="UP001515480"/>
    </source>
</evidence>
<dbReference type="GO" id="GO:0006189">
    <property type="term" value="P:'de novo' IMP biosynthetic process"/>
    <property type="evidence" value="ECO:0007669"/>
    <property type="project" value="TreeGrafter"/>
</dbReference>
<evidence type="ECO:0000256" key="8">
    <source>
        <dbReference type="ARBA" id="ARBA00030409"/>
    </source>
</evidence>
<dbReference type="Gene3D" id="3.30.200.20">
    <property type="entry name" value="Phosphorylase Kinase, domain 1"/>
    <property type="match status" value="1"/>
</dbReference>
<dbReference type="AlphaFoldDB" id="A0AB34ITM0"/>
<dbReference type="HAMAP" id="MF_00137">
    <property type="entry name" value="SAICAR_synth"/>
    <property type="match status" value="1"/>
</dbReference>
<dbReference type="InterPro" id="IPR028923">
    <property type="entry name" value="SAICAR_synt/ADE2_N"/>
</dbReference>
<dbReference type="InterPro" id="IPR001636">
    <property type="entry name" value="SAICAR_synth"/>
</dbReference>
<gene>
    <name evidence="10" type="ORF">AB1Y20_008033</name>
</gene>
<dbReference type="Proteomes" id="UP001515480">
    <property type="component" value="Unassembled WGS sequence"/>
</dbReference>
<dbReference type="GO" id="GO:0005524">
    <property type="term" value="F:ATP binding"/>
    <property type="evidence" value="ECO:0007669"/>
    <property type="project" value="UniProtKB-KW"/>
</dbReference>
<dbReference type="PROSITE" id="PS01057">
    <property type="entry name" value="SAICAR_SYNTHETASE_1"/>
    <property type="match status" value="1"/>
</dbReference>
<keyword evidence="5" id="KW-0547">Nucleotide-binding</keyword>
<dbReference type="InterPro" id="IPR018236">
    <property type="entry name" value="SAICAR_synthetase_CS"/>
</dbReference>
<organism evidence="10 11">
    <name type="scientific">Prymnesium parvum</name>
    <name type="common">Toxic golden alga</name>
    <dbReference type="NCBI Taxonomy" id="97485"/>
    <lineage>
        <taxon>Eukaryota</taxon>
        <taxon>Haptista</taxon>
        <taxon>Haptophyta</taxon>
        <taxon>Prymnesiophyceae</taxon>
        <taxon>Prymnesiales</taxon>
        <taxon>Prymnesiaceae</taxon>
        <taxon>Prymnesium</taxon>
    </lineage>
</organism>
<keyword evidence="11" id="KW-1185">Reference proteome</keyword>
<dbReference type="SUPFAM" id="SSF56104">
    <property type="entry name" value="SAICAR synthase-like"/>
    <property type="match status" value="1"/>
</dbReference>
<reference evidence="10 11" key="1">
    <citation type="journal article" date="2024" name="Science">
        <title>Giant polyketide synthase enzymes in the biosynthesis of giant marine polyether toxins.</title>
        <authorList>
            <person name="Fallon T.R."/>
            <person name="Shende V.V."/>
            <person name="Wierzbicki I.H."/>
            <person name="Pendleton A.L."/>
            <person name="Watervoot N.F."/>
            <person name="Auber R.P."/>
            <person name="Gonzalez D.J."/>
            <person name="Wisecaver J.H."/>
            <person name="Moore B.S."/>
        </authorList>
    </citation>
    <scope>NUCLEOTIDE SEQUENCE [LARGE SCALE GENOMIC DNA]</scope>
    <source>
        <strain evidence="10 11">12B1</strain>
    </source>
</reference>
<evidence type="ECO:0000256" key="5">
    <source>
        <dbReference type="ARBA" id="ARBA00022741"/>
    </source>
</evidence>
<dbReference type="GO" id="GO:0005737">
    <property type="term" value="C:cytoplasm"/>
    <property type="evidence" value="ECO:0007669"/>
    <property type="project" value="TreeGrafter"/>
</dbReference>
<keyword evidence="7" id="KW-0067">ATP-binding</keyword>